<dbReference type="InterPro" id="IPR032675">
    <property type="entry name" value="LRR_dom_sf"/>
</dbReference>
<evidence type="ECO:0008006" key="3">
    <source>
        <dbReference type="Google" id="ProtNLM"/>
    </source>
</evidence>
<dbReference type="SUPFAM" id="SSF52047">
    <property type="entry name" value="RNI-like"/>
    <property type="match status" value="1"/>
</dbReference>
<dbReference type="VEuPathDB" id="FungiDB:FUN_024463"/>
<accession>A0A2I1GZF1</accession>
<dbReference type="EMBL" id="LLXI01001118">
    <property type="protein sequence ID" value="PKY51998.1"/>
    <property type="molecule type" value="Genomic_DNA"/>
</dbReference>
<gene>
    <name evidence="1" type="ORF">RhiirA4_495379</name>
</gene>
<sequence>MPYQLYIEEVLESLENDKDTLYSCLLVNYFFCEVTVKVLWRNIWNFKLRSDASSQILSTLIACLPNESKCLLYKRGIIIPTPTSKPPLFDYVSFCKSLSIGDIGRMIIFYFKNQQQTKIMNNNDENKELVIKEILKMYMNKINNLKRLDYSFENTYENKTETPKNITLINLSGARDCLKNLTKLSCTSSVESKFFHQLSKICHNIQSLHIFYQEDVIGSENELMELIYSQNCLKELKIITIYDNTYWKGIIPSLKKHYNTITKFYLRGIYNESPLSFITELINLQKLFLSIDYSKDYKELEYAIFPKLRSLRIHYGDSFELLIIFLENNGKNLECLECYSCDTLLIITIAKFCLKLKYLYVKIYEVEELKEILNNCKQLEKLKVMCYRCHLKVNVVLEIISNFSPKNFHELHIIERLGESNIFPMELESFFIIWKDRVPFRSFTFIIEGNKVENENMKVIEKYKKLGIIKKFEQIIIS</sequence>
<organism evidence="1 2">
    <name type="scientific">Rhizophagus irregularis</name>
    <dbReference type="NCBI Taxonomy" id="588596"/>
    <lineage>
        <taxon>Eukaryota</taxon>
        <taxon>Fungi</taxon>
        <taxon>Fungi incertae sedis</taxon>
        <taxon>Mucoromycota</taxon>
        <taxon>Glomeromycotina</taxon>
        <taxon>Glomeromycetes</taxon>
        <taxon>Glomerales</taxon>
        <taxon>Glomeraceae</taxon>
        <taxon>Rhizophagus</taxon>
    </lineage>
</organism>
<name>A0A2I1GZF1_9GLOM</name>
<dbReference type="Gene3D" id="3.80.10.10">
    <property type="entry name" value="Ribonuclease Inhibitor"/>
    <property type="match status" value="1"/>
</dbReference>
<evidence type="ECO:0000313" key="1">
    <source>
        <dbReference type="EMBL" id="PKY51998.1"/>
    </source>
</evidence>
<keyword evidence="2" id="KW-1185">Reference proteome</keyword>
<evidence type="ECO:0000313" key="2">
    <source>
        <dbReference type="Proteomes" id="UP000234323"/>
    </source>
</evidence>
<dbReference type="VEuPathDB" id="FungiDB:RhiirFUN_024147"/>
<reference evidence="1 2" key="1">
    <citation type="submission" date="2015-10" db="EMBL/GenBank/DDBJ databases">
        <title>Genome analyses suggest a sexual origin of heterokaryosis in a supposedly ancient asexual fungus.</title>
        <authorList>
            <person name="Ropars J."/>
            <person name="Sedzielewska K."/>
            <person name="Noel J."/>
            <person name="Charron P."/>
            <person name="Farinelli L."/>
            <person name="Marton T."/>
            <person name="Kruger M."/>
            <person name="Pelin A."/>
            <person name="Brachmann A."/>
            <person name="Corradi N."/>
        </authorList>
    </citation>
    <scope>NUCLEOTIDE SEQUENCE [LARGE SCALE GENOMIC DNA]</scope>
    <source>
        <strain evidence="1 2">A4</strain>
    </source>
</reference>
<dbReference type="VEuPathDB" id="FungiDB:RhiirA1_467000"/>
<protein>
    <recommendedName>
        <fullName evidence="3">F-box domain-containing protein</fullName>
    </recommendedName>
</protein>
<comment type="caution">
    <text evidence="1">The sequence shown here is derived from an EMBL/GenBank/DDBJ whole genome shotgun (WGS) entry which is preliminary data.</text>
</comment>
<proteinExistence type="predicted"/>
<dbReference type="Proteomes" id="UP000234323">
    <property type="component" value="Unassembled WGS sequence"/>
</dbReference>
<dbReference type="AlphaFoldDB" id="A0A2I1GZF1"/>